<feature type="compositionally biased region" description="Low complexity" evidence="1">
    <location>
        <begin position="169"/>
        <end position="182"/>
    </location>
</feature>
<feature type="compositionally biased region" description="Low complexity" evidence="1">
    <location>
        <begin position="216"/>
        <end position="233"/>
    </location>
</feature>
<dbReference type="InterPro" id="IPR012442">
    <property type="entry name" value="DUF1645_plant"/>
</dbReference>
<sequence>MEIMIPMQNTEFNFDSGCSTPYMSAPSSPKRFGEYYSAPTSPMRASMVYQEYQEYNRYMNSTSSAASVIPSEDDFAFDFDGKSEKTSLTAADELFDGGKIKPLTFPMRSQLSNESTHKSSSVLSPKSQGKKMFWESFTPREKKDFNPYSDSTDLTRKSSDQNRGRGRSPTKSNTPLSSNSSSRSRRETRSLSPLRVAEFSSYVQQQEEEQNSKEQSLSWNSKKSDSTSSSSSLKGSRKWRIRDFLLFRSASEGRASDKDPLRKYTALTRRSEDDRNSSFRSIDSTSSVSRRKRGSASAHEVHYKVNRAVVEESKKKTYLPYKPGLLGCMGFNPTAYGLSQRL</sequence>
<name>A0A4Y7JSJ4_PAPSO</name>
<dbReference type="Gramene" id="RZC62911">
    <property type="protein sequence ID" value="RZC62911"/>
    <property type="gene ID" value="C5167_024662"/>
</dbReference>
<dbReference type="AlphaFoldDB" id="A0A4Y7JSJ4"/>
<dbReference type="OMA" id="HLPGYCY"/>
<dbReference type="Proteomes" id="UP000316621">
    <property type="component" value="Chromosome 5"/>
</dbReference>
<organism evidence="2 3">
    <name type="scientific">Papaver somniferum</name>
    <name type="common">Opium poppy</name>
    <dbReference type="NCBI Taxonomy" id="3469"/>
    <lineage>
        <taxon>Eukaryota</taxon>
        <taxon>Viridiplantae</taxon>
        <taxon>Streptophyta</taxon>
        <taxon>Embryophyta</taxon>
        <taxon>Tracheophyta</taxon>
        <taxon>Spermatophyta</taxon>
        <taxon>Magnoliopsida</taxon>
        <taxon>Ranunculales</taxon>
        <taxon>Papaveraceae</taxon>
        <taxon>Papaveroideae</taxon>
        <taxon>Papaver</taxon>
    </lineage>
</organism>
<dbReference type="STRING" id="3469.A0A4Y7JSJ4"/>
<evidence type="ECO:0000313" key="3">
    <source>
        <dbReference type="Proteomes" id="UP000316621"/>
    </source>
</evidence>
<dbReference type="Pfam" id="PF07816">
    <property type="entry name" value="DUF1645"/>
    <property type="match status" value="1"/>
</dbReference>
<evidence type="ECO:0000313" key="2">
    <source>
        <dbReference type="EMBL" id="RZC62911.1"/>
    </source>
</evidence>
<dbReference type="OrthoDB" id="667051at2759"/>
<accession>A0A4Y7JSJ4</accession>
<feature type="compositionally biased region" description="Polar residues" evidence="1">
    <location>
        <begin position="278"/>
        <end position="288"/>
    </location>
</feature>
<dbReference type="PANTHER" id="PTHR33095">
    <property type="entry name" value="OS07G0619500 PROTEIN"/>
    <property type="match status" value="1"/>
</dbReference>
<keyword evidence="3" id="KW-1185">Reference proteome</keyword>
<proteinExistence type="predicted"/>
<feature type="region of interest" description="Disordered" evidence="1">
    <location>
        <begin position="144"/>
        <end position="233"/>
    </location>
</feature>
<gene>
    <name evidence="2" type="ORF">C5167_024662</name>
</gene>
<evidence type="ECO:0000256" key="1">
    <source>
        <dbReference type="SAM" id="MobiDB-lite"/>
    </source>
</evidence>
<feature type="compositionally biased region" description="Basic and acidic residues" evidence="1">
    <location>
        <begin position="153"/>
        <end position="163"/>
    </location>
</feature>
<reference evidence="2 3" key="1">
    <citation type="journal article" date="2018" name="Science">
        <title>The opium poppy genome and morphinan production.</title>
        <authorList>
            <person name="Guo L."/>
            <person name="Winzer T."/>
            <person name="Yang X."/>
            <person name="Li Y."/>
            <person name="Ning Z."/>
            <person name="He Z."/>
            <person name="Teodor R."/>
            <person name="Lu Y."/>
            <person name="Bowser T.A."/>
            <person name="Graham I.A."/>
            <person name="Ye K."/>
        </authorList>
    </citation>
    <scope>NUCLEOTIDE SEQUENCE [LARGE SCALE GENOMIC DNA]</scope>
    <source>
        <strain evidence="3">cv. HN1</strain>
        <tissue evidence="2">Leaves</tissue>
    </source>
</reference>
<dbReference type="EMBL" id="CM010719">
    <property type="protein sequence ID" value="RZC62911.1"/>
    <property type="molecule type" value="Genomic_DNA"/>
</dbReference>
<protein>
    <submittedName>
        <fullName evidence="2">Uncharacterized protein</fullName>
    </submittedName>
</protein>
<feature type="region of interest" description="Disordered" evidence="1">
    <location>
        <begin position="267"/>
        <end position="299"/>
    </location>
</feature>
<dbReference type="PANTHER" id="PTHR33095:SF81">
    <property type="entry name" value="OS07G0619500 PROTEIN"/>
    <property type="match status" value="1"/>
</dbReference>